<evidence type="ECO:0000256" key="11">
    <source>
        <dbReference type="ARBA" id="ARBA00023317"/>
    </source>
</evidence>
<dbReference type="InterPro" id="IPR015793">
    <property type="entry name" value="Pyrv_Knase_brl"/>
</dbReference>
<dbReference type="InterPro" id="IPR040442">
    <property type="entry name" value="Pyrv_kinase-like_dom_sf"/>
</dbReference>
<evidence type="ECO:0000256" key="12">
    <source>
        <dbReference type="NCBIfam" id="TIGR01064"/>
    </source>
</evidence>
<evidence type="ECO:0000256" key="2">
    <source>
        <dbReference type="ARBA" id="ARBA00008663"/>
    </source>
</evidence>
<gene>
    <name evidence="16" type="primary">pyk_2</name>
    <name evidence="16" type="ORF">GCM10022278_18250</name>
</gene>
<reference evidence="17" key="1">
    <citation type="journal article" date="2019" name="Int. J. Syst. Evol. Microbiol.">
        <title>The Global Catalogue of Microorganisms (GCM) 10K type strain sequencing project: providing services to taxonomists for standard genome sequencing and annotation.</title>
        <authorList>
            <consortium name="The Broad Institute Genomics Platform"/>
            <consortium name="The Broad Institute Genome Sequencing Center for Infectious Disease"/>
            <person name="Wu L."/>
            <person name="Ma J."/>
        </authorList>
    </citation>
    <scope>NUCLEOTIDE SEQUENCE [LARGE SCALE GENOMIC DNA]</scope>
    <source>
        <strain evidence="17">JCM 17555</strain>
    </source>
</reference>
<dbReference type="PANTHER" id="PTHR11817">
    <property type="entry name" value="PYRUVATE KINASE"/>
    <property type="match status" value="1"/>
</dbReference>
<comment type="pathway">
    <text evidence="1 13">Carbohydrate degradation; glycolysis; pyruvate from D-glyceraldehyde 3-phosphate: step 5/5.</text>
</comment>
<keyword evidence="17" id="KW-1185">Reference proteome</keyword>
<evidence type="ECO:0000256" key="3">
    <source>
        <dbReference type="ARBA" id="ARBA00012142"/>
    </source>
</evidence>
<dbReference type="Gene3D" id="3.40.1380.20">
    <property type="entry name" value="Pyruvate kinase, C-terminal domain"/>
    <property type="match status" value="1"/>
</dbReference>
<evidence type="ECO:0000259" key="15">
    <source>
        <dbReference type="Pfam" id="PF02887"/>
    </source>
</evidence>
<dbReference type="EMBL" id="BAABBO010000009">
    <property type="protein sequence ID" value="GAA3960487.1"/>
    <property type="molecule type" value="Genomic_DNA"/>
</dbReference>
<dbReference type="NCBIfam" id="NF004978">
    <property type="entry name" value="PRK06354.1"/>
    <property type="match status" value="1"/>
</dbReference>
<dbReference type="InterPro" id="IPR015813">
    <property type="entry name" value="Pyrv/PenolPyrv_kinase-like_dom"/>
</dbReference>
<comment type="catalytic activity">
    <reaction evidence="13">
        <text>pyruvate + ATP = phosphoenolpyruvate + ADP + H(+)</text>
        <dbReference type="Rhea" id="RHEA:18157"/>
        <dbReference type="ChEBI" id="CHEBI:15361"/>
        <dbReference type="ChEBI" id="CHEBI:15378"/>
        <dbReference type="ChEBI" id="CHEBI:30616"/>
        <dbReference type="ChEBI" id="CHEBI:58702"/>
        <dbReference type="ChEBI" id="CHEBI:456216"/>
        <dbReference type="EC" id="2.7.1.40"/>
    </reaction>
</comment>
<dbReference type="InterPro" id="IPR036918">
    <property type="entry name" value="Pyrv_Knase_C_sf"/>
</dbReference>
<evidence type="ECO:0000256" key="6">
    <source>
        <dbReference type="ARBA" id="ARBA00022741"/>
    </source>
</evidence>
<keyword evidence="9 13" id="KW-0460">Magnesium</keyword>
<evidence type="ECO:0000256" key="13">
    <source>
        <dbReference type="RuleBase" id="RU000504"/>
    </source>
</evidence>
<dbReference type="PRINTS" id="PR01050">
    <property type="entry name" value="PYRUVTKNASE"/>
</dbReference>
<keyword evidence="10 13" id="KW-0324">Glycolysis</keyword>
<keyword evidence="8" id="KW-0067">ATP-binding</keyword>
<accession>A0ABP7P7C6</accession>
<evidence type="ECO:0000256" key="10">
    <source>
        <dbReference type="ARBA" id="ARBA00023152"/>
    </source>
</evidence>
<evidence type="ECO:0000259" key="14">
    <source>
        <dbReference type="Pfam" id="PF00224"/>
    </source>
</evidence>
<dbReference type="Gene3D" id="3.20.20.60">
    <property type="entry name" value="Phosphoenolpyruvate-binding domains"/>
    <property type="match status" value="1"/>
</dbReference>
<dbReference type="Proteomes" id="UP001501337">
    <property type="component" value="Unassembled WGS sequence"/>
</dbReference>
<dbReference type="Gene3D" id="2.40.33.10">
    <property type="entry name" value="PK beta-barrel domain-like"/>
    <property type="match status" value="1"/>
</dbReference>
<dbReference type="Pfam" id="PF00224">
    <property type="entry name" value="PK"/>
    <property type="match status" value="1"/>
</dbReference>
<dbReference type="InterPro" id="IPR015795">
    <property type="entry name" value="Pyrv_Knase_C"/>
</dbReference>
<dbReference type="NCBIfam" id="TIGR01064">
    <property type="entry name" value="pyruv_kin"/>
    <property type="match status" value="1"/>
</dbReference>
<evidence type="ECO:0000313" key="17">
    <source>
        <dbReference type="Proteomes" id="UP001501337"/>
    </source>
</evidence>
<dbReference type="InterPro" id="IPR011037">
    <property type="entry name" value="Pyrv_Knase-like_insert_dom_sf"/>
</dbReference>
<keyword evidence="6" id="KW-0547">Nucleotide-binding</keyword>
<keyword evidence="7 13" id="KW-0418">Kinase</keyword>
<comment type="similarity">
    <text evidence="2 13">Belongs to the pyruvate kinase family.</text>
</comment>
<dbReference type="SUPFAM" id="SSF51621">
    <property type="entry name" value="Phosphoenolpyruvate/pyruvate domain"/>
    <property type="match status" value="1"/>
</dbReference>
<feature type="domain" description="Pyruvate kinase barrel" evidence="14">
    <location>
        <begin position="16"/>
        <end position="341"/>
    </location>
</feature>
<feature type="domain" description="Pyruvate kinase C-terminal" evidence="15">
    <location>
        <begin position="373"/>
        <end position="488"/>
    </location>
</feature>
<evidence type="ECO:0000256" key="1">
    <source>
        <dbReference type="ARBA" id="ARBA00004997"/>
    </source>
</evidence>
<evidence type="ECO:0000256" key="9">
    <source>
        <dbReference type="ARBA" id="ARBA00022842"/>
    </source>
</evidence>
<proteinExistence type="inferred from homology"/>
<sequence length="495" mass="53028">MSAANLSVKGGAPALRRTKIVATLGPATSSPESIAAIIRAGVDVARLNFSHGSAEQHRNNAEAVRAAAREQGRFVAILADLQGPKLRIARFIDGRITLQSGQQFTLDAAMDKECGTAERVGIDYEQLIDDVSAGDILVLDDGRIELEIERIEDRAIVCKVLIGGPLSSNKGLNKRGGGLSAPALTEKDKADIKTAARIGADYVAVSFVRTAEDMHTARALLKECGSNAGLVAKIERAELVHDEAALDAVIEASEVVMVARGDLAVEIGDAELVGVQKHIIARARTLNRIVITATQMMESMIHNPMPTRAEVSDVANAVLDYTDAVMLSAETAVGEYPVQTIEAMARICIGAEKHPSTQTSKHRIHESMARVDESIALSAMYAANHLKQITAVICMTETGATPLMMSRIKSSLPIFALSRRHDTQHKVALYRGVQTVPFDSEEMVNERINAAAVEELVSRKVVEDGDLVIITKGDYANAQGGTNTLKIVSVGDSIR</sequence>
<dbReference type="EC" id="2.7.1.40" evidence="3 12"/>
<keyword evidence="11 16" id="KW-0670">Pyruvate</keyword>
<dbReference type="SUPFAM" id="SSF50800">
    <property type="entry name" value="PK beta-barrel domain-like"/>
    <property type="match status" value="1"/>
</dbReference>
<evidence type="ECO:0000256" key="7">
    <source>
        <dbReference type="ARBA" id="ARBA00022777"/>
    </source>
</evidence>
<dbReference type="NCBIfam" id="NF004491">
    <property type="entry name" value="PRK05826.1"/>
    <property type="match status" value="1"/>
</dbReference>
<evidence type="ECO:0000256" key="5">
    <source>
        <dbReference type="ARBA" id="ARBA00022723"/>
    </source>
</evidence>
<dbReference type="GO" id="GO:0016301">
    <property type="term" value="F:kinase activity"/>
    <property type="evidence" value="ECO:0007669"/>
    <property type="project" value="UniProtKB-KW"/>
</dbReference>
<organism evidence="16 17">
    <name type="scientific">Allohahella marinimesophila</name>
    <dbReference type="NCBI Taxonomy" id="1054972"/>
    <lineage>
        <taxon>Bacteria</taxon>
        <taxon>Pseudomonadati</taxon>
        <taxon>Pseudomonadota</taxon>
        <taxon>Gammaproteobacteria</taxon>
        <taxon>Oceanospirillales</taxon>
        <taxon>Hahellaceae</taxon>
        <taxon>Allohahella</taxon>
    </lineage>
</organism>
<dbReference type="RefSeq" id="WP_344805535.1">
    <property type="nucleotide sequence ID" value="NZ_BAABBO010000009.1"/>
</dbReference>
<evidence type="ECO:0000256" key="4">
    <source>
        <dbReference type="ARBA" id="ARBA00022679"/>
    </source>
</evidence>
<name>A0ABP7P7C6_9GAMM</name>
<dbReference type="SUPFAM" id="SSF52935">
    <property type="entry name" value="PK C-terminal domain-like"/>
    <property type="match status" value="1"/>
</dbReference>
<protein>
    <recommendedName>
        <fullName evidence="3 12">Pyruvate kinase</fullName>
        <ecNumber evidence="3 12">2.7.1.40</ecNumber>
    </recommendedName>
</protein>
<evidence type="ECO:0000256" key="8">
    <source>
        <dbReference type="ARBA" id="ARBA00022840"/>
    </source>
</evidence>
<keyword evidence="4 13" id="KW-0808">Transferase</keyword>
<dbReference type="Pfam" id="PF02887">
    <property type="entry name" value="PK_C"/>
    <property type="match status" value="1"/>
</dbReference>
<dbReference type="InterPro" id="IPR015806">
    <property type="entry name" value="Pyrv_Knase_insert_dom_sf"/>
</dbReference>
<evidence type="ECO:0000313" key="16">
    <source>
        <dbReference type="EMBL" id="GAA3960487.1"/>
    </source>
</evidence>
<comment type="caution">
    <text evidence="16">The sequence shown here is derived from an EMBL/GenBank/DDBJ whole genome shotgun (WGS) entry which is preliminary data.</text>
</comment>
<dbReference type="InterPro" id="IPR001697">
    <property type="entry name" value="Pyr_Knase"/>
</dbReference>
<keyword evidence="5" id="KW-0479">Metal-binding</keyword>